<dbReference type="InterPro" id="IPR000719">
    <property type="entry name" value="Prot_kinase_dom"/>
</dbReference>
<evidence type="ECO:0000256" key="2">
    <source>
        <dbReference type="ARBA" id="ARBA00022741"/>
    </source>
</evidence>
<dbReference type="PANTHER" id="PTHR43289:SF34">
    <property type="entry name" value="SERINE_THREONINE-PROTEIN KINASE YBDM-RELATED"/>
    <property type="match status" value="1"/>
</dbReference>
<keyword evidence="4 5" id="KW-0067">ATP-binding</keyword>
<keyword evidence="6" id="KW-1133">Transmembrane helix</keyword>
<accession>A0A9X1AJD8</accession>
<reference evidence="8" key="1">
    <citation type="submission" date="2021-05" db="EMBL/GenBank/DDBJ databases">
        <title>Genome of Sphingobium sp. strain.</title>
        <authorList>
            <person name="Fan R."/>
        </authorList>
    </citation>
    <scope>NUCLEOTIDE SEQUENCE</scope>
    <source>
        <strain evidence="8">H33</strain>
    </source>
</reference>
<dbReference type="EMBL" id="JAHGAW010000001">
    <property type="protein sequence ID" value="MBT2185559.1"/>
    <property type="molecule type" value="Genomic_DNA"/>
</dbReference>
<dbReference type="CDD" id="cd14014">
    <property type="entry name" value="STKc_PknB_like"/>
    <property type="match status" value="1"/>
</dbReference>
<feature type="domain" description="Protein kinase" evidence="7">
    <location>
        <begin position="78"/>
        <end position="420"/>
    </location>
</feature>
<keyword evidence="6" id="KW-0472">Membrane</keyword>
<evidence type="ECO:0000256" key="5">
    <source>
        <dbReference type="PROSITE-ProRule" id="PRU10141"/>
    </source>
</evidence>
<dbReference type="InterPro" id="IPR008271">
    <property type="entry name" value="Ser/Thr_kinase_AS"/>
</dbReference>
<sequence>MPAEVERRALALLEELLDHPDDETFARTLLAGETEAVRTRVSALRAAMARASSLLPTELADGPGMQDDLSPPPQIGAFRLVRRLGQGGMGGVWLGERSDGLYDQKVAIKFIRAGLVDLAGDAFRAERRILARLEHPNIARLIDGGVTAQGTPYLVMEYVDGLPIDEAVQGRTLAEKVKLFVKAADAVQFAHARLVVHADLKPSNIFVDGRARVKLLDFGISRLLEGEDEAHGALPMTKAYASPARLAGAAPAIADDVYALGIILADLVDADSDADLQAIAAMARNADEARRYGSVAALIADLDRWREQLPVAAREPTLAYRARLFMRRHWLGVLLTAAALVALSTLAAVAMVNAIRAENNRARAEQRFDEVRALSKFMLYDLYDELARQPGTVVKREEIARKSANYLARLNLSAETSPALRLDAARSYRRLAAIQGLSGTSNLGRPDDALKSLDRAEQLVADGKDAGALPADFLTERGWIHLDRWLLQPDNAASARENGRARHYLEQAHKLAPSNIDTALGLLLTAKNDAYDAIWSRDDAPGAIRIASQALDQLKMQNWPSSLVDLAAKLRIDLLSVLGEGYYQAEKLDEALAAYQESDMVIDGLIAREGPMPSLIIMKGQNAFDLSGTMGDMPGRNLEALEISRRGEAVLKDMLAHGPDAAAEKKLLILYGQEALLLSDLGRKADALVPSAASVALREKRLAASPGDPQRMRDLAIGLGSHVDRLADAGNRDEACSAARRTVAIWRRITALKHLGALDARKNVPKSDERVKTSCGN</sequence>
<dbReference type="PROSITE" id="PS00107">
    <property type="entry name" value="PROTEIN_KINASE_ATP"/>
    <property type="match status" value="1"/>
</dbReference>
<keyword evidence="1" id="KW-0808">Transferase</keyword>
<evidence type="ECO:0000313" key="9">
    <source>
        <dbReference type="Proteomes" id="UP001138757"/>
    </source>
</evidence>
<keyword evidence="6" id="KW-0812">Transmembrane</keyword>
<dbReference type="GO" id="GO:0004674">
    <property type="term" value="F:protein serine/threonine kinase activity"/>
    <property type="evidence" value="ECO:0007669"/>
    <property type="project" value="UniProtKB-KW"/>
</dbReference>
<evidence type="ECO:0000256" key="3">
    <source>
        <dbReference type="ARBA" id="ARBA00022777"/>
    </source>
</evidence>
<protein>
    <submittedName>
        <fullName evidence="8">Serine/threonine protein kinase</fullName>
    </submittedName>
</protein>
<evidence type="ECO:0000256" key="1">
    <source>
        <dbReference type="ARBA" id="ARBA00022679"/>
    </source>
</evidence>
<keyword evidence="9" id="KW-1185">Reference proteome</keyword>
<dbReference type="Gene3D" id="1.10.510.10">
    <property type="entry name" value="Transferase(Phosphotransferase) domain 1"/>
    <property type="match status" value="1"/>
</dbReference>
<dbReference type="RefSeq" id="WP_214621306.1">
    <property type="nucleotide sequence ID" value="NZ_JAHGAW010000001.1"/>
</dbReference>
<evidence type="ECO:0000259" key="7">
    <source>
        <dbReference type="PROSITE" id="PS50011"/>
    </source>
</evidence>
<evidence type="ECO:0000256" key="6">
    <source>
        <dbReference type="SAM" id="Phobius"/>
    </source>
</evidence>
<proteinExistence type="predicted"/>
<evidence type="ECO:0000313" key="8">
    <source>
        <dbReference type="EMBL" id="MBT2185559.1"/>
    </source>
</evidence>
<feature type="transmembrane region" description="Helical" evidence="6">
    <location>
        <begin position="330"/>
        <end position="352"/>
    </location>
</feature>
<keyword evidence="8" id="KW-0723">Serine/threonine-protein kinase</keyword>
<dbReference type="GO" id="GO:0005524">
    <property type="term" value="F:ATP binding"/>
    <property type="evidence" value="ECO:0007669"/>
    <property type="project" value="UniProtKB-UniRule"/>
</dbReference>
<dbReference type="PROSITE" id="PS00108">
    <property type="entry name" value="PROTEIN_KINASE_ST"/>
    <property type="match status" value="1"/>
</dbReference>
<dbReference type="Gene3D" id="3.30.200.20">
    <property type="entry name" value="Phosphorylase Kinase, domain 1"/>
    <property type="match status" value="1"/>
</dbReference>
<dbReference type="InterPro" id="IPR011009">
    <property type="entry name" value="Kinase-like_dom_sf"/>
</dbReference>
<dbReference type="AlphaFoldDB" id="A0A9X1AJD8"/>
<dbReference type="PANTHER" id="PTHR43289">
    <property type="entry name" value="MITOGEN-ACTIVATED PROTEIN KINASE KINASE KINASE 20-RELATED"/>
    <property type="match status" value="1"/>
</dbReference>
<gene>
    <name evidence="8" type="ORF">KK488_01195</name>
</gene>
<organism evidence="8 9">
    <name type="scientific">Sphingobium nicotianae</name>
    <dbReference type="NCBI Taxonomy" id="2782607"/>
    <lineage>
        <taxon>Bacteria</taxon>
        <taxon>Pseudomonadati</taxon>
        <taxon>Pseudomonadota</taxon>
        <taxon>Alphaproteobacteria</taxon>
        <taxon>Sphingomonadales</taxon>
        <taxon>Sphingomonadaceae</taxon>
        <taxon>Sphingobium</taxon>
    </lineage>
</organism>
<comment type="caution">
    <text evidence="8">The sequence shown here is derived from an EMBL/GenBank/DDBJ whole genome shotgun (WGS) entry which is preliminary data.</text>
</comment>
<evidence type="ECO:0000256" key="4">
    <source>
        <dbReference type="ARBA" id="ARBA00022840"/>
    </source>
</evidence>
<keyword evidence="2 5" id="KW-0547">Nucleotide-binding</keyword>
<dbReference type="InterPro" id="IPR017441">
    <property type="entry name" value="Protein_kinase_ATP_BS"/>
</dbReference>
<dbReference type="PROSITE" id="PS50011">
    <property type="entry name" value="PROTEIN_KINASE_DOM"/>
    <property type="match status" value="1"/>
</dbReference>
<dbReference type="SMART" id="SM00220">
    <property type="entry name" value="S_TKc"/>
    <property type="match status" value="1"/>
</dbReference>
<dbReference type="Pfam" id="PF00069">
    <property type="entry name" value="Pkinase"/>
    <property type="match status" value="1"/>
</dbReference>
<feature type="binding site" evidence="5">
    <location>
        <position position="109"/>
    </location>
    <ligand>
        <name>ATP</name>
        <dbReference type="ChEBI" id="CHEBI:30616"/>
    </ligand>
</feature>
<dbReference type="SUPFAM" id="SSF56112">
    <property type="entry name" value="Protein kinase-like (PK-like)"/>
    <property type="match status" value="1"/>
</dbReference>
<keyword evidence="3 8" id="KW-0418">Kinase</keyword>
<name>A0A9X1AJD8_9SPHN</name>
<dbReference type="Proteomes" id="UP001138757">
    <property type="component" value="Unassembled WGS sequence"/>
</dbReference>